<sequence length="105" mass="11221">MIRAEFRVTGSGSYKGFSVKGHSGYAEAGSDIVCASVSSAVMLTVNTATEHFGVKLKLKSSDGDIECGVEEITQMSDKLIDSLRAHLSMVAEEFPGYLKVNISEV</sequence>
<dbReference type="GO" id="GO:0042254">
    <property type="term" value="P:ribosome biogenesis"/>
    <property type="evidence" value="ECO:0007669"/>
    <property type="project" value="UniProtKB-KW"/>
</dbReference>
<comment type="similarity">
    <text evidence="5">Belongs to the Prp family.</text>
</comment>
<evidence type="ECO:0000256" key="6">
    <source>
        <dbReference type="ARBA" id="ARBA00044538"/>
    </source>
</evidence>
<name>A0A9D1GUM7_9FIRM</name>
<keyword evidence="3" id="KW-0378">Hydrolase</keyword>
<accession>A0A9D1GUM7</accession>
<keyword evidence="1" id="KW-0690">Ribosome biogenesis</keyword>
<dbReference type="GO" id="GO:0006508">
    <property type="term" value="P:proteolysis"/>
    <property type="evidence" value="ECO:0007669"/>
    <property type="project" value="UniProtKB-KW"/>
</dbReference>
<dbReference type="Proteomes" id="UP000824136">
    <property type="component" value="Unassembled WGS sequence"/>
</dbReference>
<dbReference type="Pfam" id="PF04327">
    <property type="entry name" value="Peptidase_Prp"/>
    <property type="match status" value="1"/>
</dbReference>
<evidence type="ECO:0000256" key="2">
    <source>
        <dbReference type="ARBA" id="ARBA00022670"/>
    </source>
</evidence>
<dbReference type="InterPro" id="IPR007422">
    <property type="entry name" value="Peptidase_Prp"/>
</dbReference>
<dbReference type="PANTHER" id="PTHR39178:SF1">
    <property type="entry name" value="RIBOSOMAL-PROCESSING CYSTEINE PROTEASE PRP"/>
    <property type="match status" value="1"/>
</dbReference>
<reference evidence="7" key="2">
    <citation type="journal article" date="2021" name="PeerJ">
        <title>Extensive microbial diversity within the chicken gut microbiome revealed by metagenomics and culture.</title>
        <authorList>
            <person name="Gilroy R."/>
            <person name="Ravi A."/>
            <person name="Getino M."/>
            <person name="Pursley I."/>
            <person name="Horton D.L."/>
            <person name="Alikhan N.F."/>
            <person name="Baker D."/>
            <person name="Gharbi K."/>
            <person name="Hall N."/>
            <person name="Watson M."/>
            <person name="Adriaenssens E.M."/>
            <person name="Foster-Nyarko E."/>
            <person name="Jarju S."/>
            <person name="Secka A."/>
            <person name="Antonio M."/>
            <person name="Oren A."/>
            <person name="Chaudhuri R.R."/>
            <person name="La Ragione R."/>
            <person name="Hildebrand F."/>
            <person name="Pallen M.J."/>
        </authorList>
    </citation>
    <scope>NUCLEOTIDE SEQUENCE</scope>
    <source>
        <strain evidence="7">CHK33-4379</strain>
    </source>
</reference>
<dbReference type="EMBL" id="DVLL01000021">
    <property type="protein sequence ID" value="HIT59202.1"/>
    <property type="molecule type" value="Genomic_DNA"/>
</dbReference>
<proteinExistence type="inferred from homology"/>
<dbReference type="CDD" id="cd16332">
    <property type="entry name" value="Prp-like"/>
    <property type="match status" value="1"/>
</dbReference>
<evidence type="ECO:0000313" key="8">
    <source>
        <dbReference type="Proteomes" id="UP000824136"/>
    </source>
</evidence>
<evidence type="ECO:0000256" key="3">
    <source>
        <dbReference type="ARBA" id="ARBA00022801"/>
    </source>
</evidence>
<comment type="caution">
    <text evidence="7">The sequence shown here is derived from an EMBL/GenBank/DDBJ whole genome shotgun (WGS) entry which is preliminary data.</text>
</comment>
<reference evidence="7" key="1">
    <citation type="submission" date="2020-10" db="EMBL/GenBank/DDBJ databases">
        <authorList>
            <person name="Gilroy R."/>
        </authorList>
    </citation>
    <scope>NUCLEOTIDE SEQUENCE</scope>
    <source>
        <strain evidence="7">CHK33-4379</strain>
    </source>
</reference>
<evidence type="ECO:0000256" key="1">
    <source>
        <dbReference type="ARBA" id="ARBA00022517"/>
    </source>
</evidence>
<evidence type="ECO:0000256" key="4">
    <source>
        <dbReference type="ARBA" id="ARBA00022807"/>
    </source>
</evidence>
<evidence type="ECO:0000256" key="5">
    <source>
        <dbReference type="ARBA" id="ARBA00044503"/>
    </source>
</evidence>
<dbReference type="Gene3D" id="3.30.70.1490">
    <property type="entry name" value="Cysteine protease Prp"/>
    <property type="match status" value="1"/>
</dbReference>
<dbReference type="GO" id="GO:0008234">
    <property type="term" value="F:cysteine-type peptidase activity"/>
    <property type="evidence" value="ECO:0007669"/>
    <property type="project" value="UniProtKB-KW"/>
</dbReference>
<organism evidence="7 8">
    <name type="scientific">Candidatus Faeciplasma pullistercoris</name>
    <dbReference type="NCBI Taxonomy" id="2840800"/>
    <lineage>
        <taxon>Bacteria</taxon>
        <taxon>Bacillati</taxon>
        <taxon>Bacillota</taxon>
        <taxon>Clostridia</taxon>
        <taxon>Eubacteriales</taxon>
        <taxon>Oscillospiraceae</taxon>
        <taxon>Oscillospiraceae incertae sedis</taxon>
        <taxon>Candidatus Faeciplasma</taxon>
    </lineage>
</organism>
<gene>
    <name evidence="7" type="ORF">IAC39_05795</name>
</gene>
<dbReference type="InterPro" id="IPR036764">
    <property type="entry name" value="Peptidase_Prp_sf"/>
</dbReference>
<dbReference type="SUPFAM" id="SSF118010">
    <property type="entry name" value="TM1457-like"/>
    <property type="match status" value="1"/>
</dbReference>
<dbReference type="PANTHER" id="PTHR39178">
    <property type="entry name" value="HYPOTHETICAL RIBOSOME-ASSOCIATED PROTEIN"/>
    <property type="match status" value="1"/>
</dbReference>
<protein>
    <recommendedName>
        <fullName evidence="6">Ribosomal processing cysteine protease Prp</fullName>
    </recommendedName>
</protein>
<keyword evidence="4" id="KW-0788">Thiol protease</keyword>
<evidence type="ECO:0000313" key="7">
    <source>
        <dbReference type="EMBL" id="HIT59202.1"/>
    </source>
</evidence>
<keyword evidence="2 7" id="KW-0645">Protease</keyword>
<dbReference type="AlphaFoldDB" id="A0A9D1GUM7"/>